<accession>A0A563DRH6</accession>
<feature type="transmembrane region" description="Helical" evidence="7">
    <location>
        <begin position="449"/>
        <end position="467"/>
    </location>
</feature>
<comment type="subcellular location">
    <subcellularLocation>
        <location evidence="1">Cell membrane</location>
        <topology evidence="1">Multi-pass membrane protein</topology>
    </subcellularLocation>
</comment>
<keyword evidence="3 7" id="KW-0812">Transmembrane</keyword>
<evidence type="ECO:0000256" key="3">
    <source>
        <dbReference type="ARBA" id="ARBA00022692"/>
    </source>
</evidence>
<feature type="transmembrane region" description="Helical" evidence="7">
    <location>
        <begin position="299"/>
        <end position="323"/>
    </location>
</feature>
<dbReference type="OrthoDB" id="4568421at2"/>
<dbReference type="PANTHER" id="PTHR42770:SF16">
    <property type="entry name" value="AMINO ACID PERMEASE"/>
    <property type="match status" value="1"/>
</dbReference>
<feature type="transmembrane region" description="Helical" evidence="7">
    <location>
        <begin position="216"/>
        <end position="233"/>
    </location>
</feature>
<dbReference type="Gene3D" id="1.20.1740.10">
    <property type="entry name" value="Amino acid/polyamine transporter I"/>
    <property type="match status" value="1"/>
</dbReference>
<keyword evidence="4 7" id="KW-1133">Transmembrane helix</keyword>
<dbReference type="Pfam" id="PF13520">
    <property type="entry name" value="AA_permease_2"/>
    <property type="match status" value="1"/>
</dbReference>
<dbReference type="EMBL" id="VCQV01000069">
    <property type="protein sequence ID" value="TWP32541.1"/>
    <property type="molecule type" value="Genomic_DNA"/>
</dbReference>
<evidence type="ECO:0000256" key="6">
    <source>
        <dbReference type="SAM" id="MobiDB-lite"/>
    </source>
</evidence>
<feature type="transmembrane region" description="Helical" evidence="7">
    <location>
        <begin position="384"/>
        <end position="408"/>
    </location>
</feature>
<evidence type="ECO:0000256" key="4">
    <source>
        <dbReference type="ARBA" id="ARBA00022989"/>
    </source>
</evidence>
<feature type="transmembrane region" description="Helical" evidence="7">
    <location>
        <begin position="148"/>
        <end position="166"/>
    </location>
</feature>
<feature type="region of interest" description="Disordered" evidence="6">
    <location>
        <begin position="1"/>
        <end position="25"/>
    </location>
</feature>
<dbReference type="GO" id="GO:0022857">
    <property type="term" value="F:transmembrane transporter activity"/>
    <property type="evidence" value="ECO:0007669"/>
    <property type="project" value="InterPro"/>
</dbReference>
<dbReference type="PIRSF" id="PIRSF006060">
    <property type="entry name" value="AA_transporter"/>
    <property type="match status" value="1"/>
</dbReference>
<feature type="transmembrane region" description="Helical" evidence="7">
    <location>
        <begin position="420"/>
        <end position="437"/>
    </location>
</feature>
<reference evidence="8 9" key="1">
    <citation type="submission" date="2019-05" db="EMBL/GenBank/DDBJ databases">
        <authorList>
            <person name="Lee S.D."/>
        </authorList>
    </citation>
    <scope>NUCLEOTIDE SEQUENCE [LARGE SCALE GENOMIC DNA]</scope>
    <source>
        <strain evidence="8 9">C5-26</strain>
    </source>
</reference>
<protein>
    <submittedName>
        <fullName evidence="8">APC family permease</fullName>
    </submittedName>
</protein>
<dbReference type="GO" id="GO:0005886">
    <property type="term" value="C:plasma membrane"/>
    <property type="evidence" value="ECO:0007669"/>
    <property type="project" value="UniProtKB-SubCell"/>
</dbReference>
<comment type="caution">
    <text evidence="8">The sequence shown here is derived from an EMBL/GenBank/DDBJ whole genome shotgun (WGS) entry which is preliminary data.</text>
</comment>
<reference evidence="8 9" key="2">
    <citation type="submission" date="2019-08" db="EMBL/GenBank/DDBJ databases">
        <title>Jejuicoccus antrihumi gen. nov., sp. nov., a new member of the family Dermacoccaceae isolated from a cave.</title>
        <authorList>
            <person name="Schumann P."/>
            <person name="Kim I.S."/>
        </authorList>
    </citation>
    <scope>NUCLEOTIDE SEQUENCE [LARGE SCALE GENOMIC DNA]</scope>
    <source>
        <strain evidence="8 9">C5-26</strain>
    </source>
</reference>
<evidence type="ECO:0000256" key="1">
    <source>
        <dbReference type="ARBA" id="ARBA00004651"/>
    </source>
</evidence>
<dbReference type="Proteomes" id="UP000320244">
    <property type="component" value="Unassembled WGS sequence"/>
</dbReference>
<feature type="transmembrane region" description="Helical" evidence="7">
    <location>
        <begin position="253"/>
        <end position="270"/>
    </location>
</feature>
<dbReference type="PANTHER" id="PTHR42770">
    <property type="entry name" value="AMINO ACID TRANSPORTER-RELATED"/>
    <property type="match status" value="1"/>
</dbReference>
<feature type="transmembrane region" description="Helical" evidence="7">
    <location>
        <begin position="352"/>
        <end position="372"/>
    </location>
</feature>
<dbReference type="RefSeq" id="WP_146321258.1">
    <property type="nucleotide sequence ID" value="NZ_VCQV01000069.1"/>
</dbReference>
<feature type="transmembrane region" description="Helical" evidence="7">
    <location>
        <begin position="178"/>
        <end position="196"/>
    </location>
</feature>
<dbReference type="AlphaFoldDB" id="A0A563DRH6"/>
<gene>
    <name evidence="8" type="ORF">FGL98_23960</name>
</gene>
<evidence type="ECO:0000256" key="2">
    <source>
        <dbReference type="ARBA" id="ARBA00022475"/>
    </source>
</evidence>
<organism evidence="8 9">
    <name type="scientific">Leekyejoonella antrihumi</name>
    <dbReference type="NCBI Taxonomy" id="1660198"/>
    <lineage>
        <taxon>Bacteria</taxon>
        <taxon>Bacillati</taxon>
        <taxon>Actinomycetota</taxon>
        <taxon>Actinomycetes</taxon>
        <taxon>Micrococcales</taxon>
        <taxon>Dermacoccaceae</taxon>
        <taxon>Leekyejoonella</taxon>
    </lineage>
</organism>
<dbReference type="InterPro" id="IPR002293">
    <property type="entry name" value="AA/rel_permease1"/>
</dbReference>
<keyword evidence="9" id="KW-1185">Reference proteome</keyword>
<evidence type="ECO:0000256" key="5">
    <source>
        <dbReference type="ARBA" id="ARBA00023136"/>
    </source>
</evidence>
<dbReference type="InterPro" id="IPR050367">
    <property type="entry name" value="APC_superfamily"/>
</dbReference>
<name>A0A563DRH6_9MICO</name>
<feature type="transmembrane region" description="Helical" evidence="7">
    <location>
        <begin position="112"/>
        <end position="136"/>
    </location>
</feature>
<feature type="transmembrane region" description="Helical" evidence="7">
    <location>
        <begin position="52"/>
        <end position="81"/>
    </location>
</feature>
<proteinExistence type="predicted"/>
<evidence type="ECO:0000313" key="8">
    <source>
        <dbReference type="EMBL" id="TWP32541.1"/>
    </source>
</evidence>
<evidence type="ECO:0000256" key="7">
    <source>
        <dbReference type="SAM" id="Phobius"/>
    </source>
</evidence>
<evidence type="ECO:0000313" key="9">
    <source>
        <dbReference type="Proteomes" id="UP000320244"/>
    </source>
</evidence>
<keyword evidence="2" id="KW-1003">Cell membrane</keyword>
<keyword evidence="5 7" id="KW-0472">Membrane</keyword>
<sequence>MDATARGPEPVPPTSAPRRPVDRSDRLSSNLLGPMAVAAMTMANMAPAMSFIFGFAIIASASGLASPLTVLVAGVACLFLVNTMSQFSMFRPSTGSFVSFIGAGLGRTVGTVFALVLALGYIVLGSSVIGLSGGWAESAIKHYTGVTIPWQVIGLVTIAVVALLVVRGVQISVKWSARFYALELTTLLLVSTWLLISHHHSISWDLLSPAHWKDGFSGFALGFPLAIFLFIGWEDSAAMAEESHNPRKNVGRAMLFATVLLTVVYTYLSFSTVVGFNKNSTALAAQAVPFLSAAQGEGAVLVFLVYLAGLTSIFACLIGAANAQARIIFNSGREGMLFSYLGRVHDRFRTPYLSLLTYLGVGFVLLIAWGWGGGMDTVTYFGEAGTLGTILVMLTYFCVNIALPVYVLRERRSEFNIVRHGILPLIGAAIVIVPLYTLTEPGQPAPYNYFPYIALGIVVLALGYAIIRVRNSLVLREKFGAFIADDHELVGELEG</sequence>